<dbReference type="InterPro" id="IPR002514">
    <property type="entry name" value="Transposase_8"/>
</dbReference>
<dbReference type="EMBL" id="LWBR01000048">
    <property type="protein sequence ID" value="KZN95421.1"/>
    <property type="molecule type" value="Genomic_DNA"/>
</dbReference>
<feature type="coiled-coil region" evidence="1">
    <location>
        <begin position="60"/>
        <end position="87"/>
    </location>
</feature>
<keyword evidence="4" id="KW-1185">Reference proteome</keyword>
<dbReference type="Gene3D" id="1.10.10.60">
    <property type="entry name" value="Homeodomain-like"/>
    <property type="match status" value="1"/>
</dbReference>
<protein>
    <submittedName>
        <fullName evidence="3">Transposase</fullName>
    </submittedName>
</protein>
<dbReference type="GO" id="GO:0004803">
    <property type="term" value="F:transposase activity"/>
    <property type="evidence" value="ECO:0007669"/>
    <property type="project" value="InterPro"/>
</dbReference>
<dbReference type="InterPro" id="IPR051839">
    <property type="entry name" value="RD_transcriptional_regulator"/>
</dbReference>
<evidence type="ECO:0000313" key="5">
    <source>
        <dbReference type="Proteomes" id="UP000214606"/>
    </source>
</evidence>
<accession>A0A165WX95</accession>
<dbReference type="PANTHER" id="PTHR33215">
    <property type="entry name" value="PROTEIN DISTAL ANTENNA"/>
    <property type="match status" value="1"/>
</dbReference>
<reference evidence="2 5" key="2">
    <citation type="submission" date="2016-10" db="EMBL/GenBank/DDBJ databases">
        <title>The whole genome sequencing and assembly of Aeribacillus pallidus KCTC3564 strain.</title>
        <authorList>
            <person name="Lee Y.-J."/>
            <person name="Park M.-K."/>
            <person name="Yi H."/>
            <person name="Bahn Y.-S."/>
            <person name="Kim J.F."/>
            <person name="Lee D.-W."/>
        </authorList>
    </citation>
    <scope>NUCLEOTIDE SEQUENCE [LARGE SCALE GENOMIC DNA]</scope>
    <source>
        <strain evidence="2 5">KCTC3564</strain>
    </source>
</reference>
<sequence length="96" mass="11852">MTKKQRRYEEDFKRQTVRYILEEAKSVAQVARELKINENTLHGWMKKYKQEPEITETQTFRSEDHEVRELKKRIRDLEEENSILKKAMHFFAKDHR</sequence>
<proteinExistence type="predicted"/>
<dbReference type="GO" id="GO:0006313">
    <property type="term" value="P:DNA transposition"/>
    <property type="evidence" value="ECO:0007669"/>
    <property type="project" value="InterPro"/>
</dbReference>
<evidence type="ECO:0000313" key="2">
    <source>
        <dbReference type="EMBL" id="ASS89890.1"/>
    </source>
</evidence>
<keyword evidence="1" id="KW-0175">Coiled coil</keyword>
<dbReference type="Pfam" id="PF01527">
    <property type="entry name" value="HTH_Tnp_1"/>
    <property type="match status" value="1"/>
</dbReference>
<dbReference type="STRING" id="33936.AZI98_13325"/>
<gene>
    <name evidence="2" type="ORF">AP3564_06210</name>
    <name evidence="3" type="ORF">AZI98_13325</name>
</gene>
<dbReference type="SUPFAM" id="SSF46689">
    <property type="entry name" value="Homeodomain-like"/>
    <property type="match status" value="1"/>
</dbReference>
<evidence type="ECO:0000256" key="1">
    <source>
        <dbReference type="SAM" id="Coils"/>
    </source>
</evidence>
<dbReference type="Proteomes" id="UP000076476">
    <property type="component" value="Unassembled WGS sequence"/>
</dbReference>
<dbReference type="KEGG" id="apak:AP3564_06210"/>
<dbReference type="InterPro" id="IPR009057">
    <property type="entry name" value="Homeodomain-like_sf"/>
</dbReference>
<dbReference type="Proteomes" id="UP000214606">
    <property type="component" value="Chromosome"/>
</dbReference>
<reference evidence="3 4" key="1">
    <citation type="submission" date="2016-04" db="EMBL/GenBank/DDBJ databases">
        <title>Draft genome sequence of Aeribacillus pallidus 8m3 from petroleum reservoir.</title>
        <authorList>
            <person name="Poltaraus A.B."/>
            <person name="Nazina T.N."/>
            <person name="Tourova T.P."/>
            <person name="Malakho S.M."/>
            <person name="Korshunova A.V."/>
            <person name="Sokolova D.S."/>
        </authorList>
    </citation>
    <scope>NUCLEOTIDE SEQUENCE [LARGE SCALE GENOMIC DNA]</scope>
    <source>
        <strain evidence="3 4">8m3</strain>
    </source>
</reference>
<organism evidence="3 4">
    <name type="scientific">Aeribacillus pallidus</name>
    <dbReference type="NCBI Taxonomy" id="33936"/>
    <lineage>
        <taxon>Bacteria</taxon>
        <taxon>Bacillati</taxon>
        <taxon>Bacillota</taxon>
        <taxon>Bacilli</taxon>
        <taxon>Bacillales</taxon>
        <taxon>Bacillaceae</taxon>
        <taxon>Aeribacillus</taxon>
    </lineage>
</organism>
<dbReference type="GO" id="GO:0003677">
    <property type="term" value="F:DNA binding"/>
    <property type="evidence" value="ECO:0007669"/>
    <property type="project" value="InterPro"/>
</dbReference>
<dbReference type="AlphaFoldDB" id="A0A165WX95"/>
<evidence type="ECO:0000313" key="4">
    <source>
        <dbReference type="Proteomes" id="UP000076476"/>
    </source>
</evidence>
<dbReference type="PANTHER" id="PTHR33215:SF13">
    <property type="entry name" value="PROTEIN DISTAL ANTENNA"/>
    <property type="match status" value="1"/>
</dbReference>
<evidence type="ECO:0000313" key="3">
    <source>
        <dbReference type="EMBL" id="KZN95421.1"/>
    </source>
</evidence>
<name>A0A165WX95_9BACI</name>
<dbReference type="EMBL" id="CP017703">
    <property type="protein sequence ID" value="ASS89890.1"/>
    <property type="molecule type" value="Genomic_DNA"/>
</dbReference>